<dbReference type="Gene3D" id="1.10.4050.10">
    <property type="entry name" value="Glutamine synthase adenylyltransferase GlnE"/>
    <property type="match status" value="1"/>
</dbReference>
<dbReference type="Pfam" id="PF03710">
    <property type="entry name" value="GlnE"/>
    <property type="match status" value="2"/>
</dbReference>
<dbReference type="GO" id="GO:0047388">
    <property type="term" value="F:[glutamine synthetase]-adenylyl-L-tyrosine phosphorylase activity"/>
    <property type="evidence" value="ECO:0007669"/>
    <property type="project" value="UniProtKB-EC"/>
</dbReference>
<dbReference type="FunFam" id="1.20.120.330:FF:000005">
    <property type="entry name" value="Bifunctional glutamine synthetase adenylyltransferase/adenylyl-removing enzyme"/>
    <property type="match status" value="1"/>
</dbReference>
<evidence type="ECO:0000256" key="4">
    <source>
        <dbReference type="ARBA" id="ARBA00022840"/>
    </source>
</evidence>
<dbReference type="SUPFAM" id="SSF81593">
    <property type="entry name" value="Nucleotidyltransferase substrate binding subunit/domain"/>
    <property type="match status" value="2"/>
</dbReference>
<keyword evidence="4 7" id="KW-0067">ATP-binding</keyword>
<evidence type="ECO:0000256" key="5">
    <source>
        <dbReference type="ARBA" id="ARBA00022842"/>
    </source>
</evidence>
<keyword evidence="1 7" id="KW-0808">Transferase</keyword>
<feature type="domain" description="Glutamate-ammonia ligase adenylyltransferase repeated" evidence="8">
    <location>
        <begin position="559"/>
        <end position="809"/>
    </location>
</feature>
<comment type="catalytic activity">
    <reaction evidence="7">
        <text>[glutamine synthetase]-O(4)-(5'-adenylyl)-L-tyrosine + phosphate = [glutamine synthetase]-L-tyrosine + ADP</text>
        <dbReference type="Rhea" id="RHEA:43716"/>
        <dbReference type="Rhea" id="RHEA-COMP:10660"/>
        <dbReference type="Rhea" id="RHEA-COMP:10661"/>
        <dbReference type="ChEBI" id="CHEBI:43474"/>
        <dbReference type="ChEBI" id="CHEBI:46858"/>
        <dbReference type="ChEBI" id="CHEBI:83624"/>
        <dbReference type="ChEBI" id="CHEBI:456216"/>
        <dbReference type="EC" id="2.7.7.89"/>
    </reaction>
</comment>
<evidence type="ECO:0000259" key="9">
    <source>
        <dbReference type="Pfam" id="PF08335"/>
    </source>
</evidence>
<evidence type="ECO:0000256" key="2">
    <source>
        <dbReference type="ARBA" id="ARBA00022695"/>
    </source>
</evidence>
<dbReference type="CDD" id="cd05401">
    <property type="entry name" value="NT_GlnE_GlnD_like"/>
    <property type="match status" value="2"/>
</dbReference>
<dbReference type="GO" id="GO:0000820">
    <property type="term" value="P:regulation of glutamine family amino acid metabolic process"/>
    <property type="evidence" value="ECO:0007669"/>
    <property type="project" value="UniProtKB-UniRule"/>
</dbReference>
<evidence type="ECO:0000256" key="1">
    <source>
        <dbReference type="ARBA" id="ARBA00022679"/>
    </source>
</evidence>
<evidence type="ECO:0000256" key="6">
    <source>
        <dbReference type="ARBA" id="ARBA00023268"/>
    </source>
</evidence>
<feature type="region of interest" description="Adenylyl removase" evidence="7">
    <location>
        <begin position="1"/>
        <end position="448"/>
    </location>
</feature>
<evidence type="ECO:0000259" key="8">
    <source>
        <dbReference type="Pfam" id="PF03710"/>
    </source>
</evidence>
<dbReference type="EMBL" id="FNNZ01000015">
    <property type="protein sequence ID" value="SDX16121.1"/>
    <property type="molecule type" value="Genomic_DNA"/>
</dbReference>
<name>A0A1H2ZFF1_THIRO</name>
<keyword evidence="5 7" id="KW-0460">Magnesium</keyword>
<dbReference type="Gene3D" id="3.30.460.10">
    <property type="entry name" value="Beta Polymerase, domain 2"/>
    <property type="match status" value="2"/>
</dbReference>
<dbReference type="HAMAP" id="MF_00802">
    <property type="entry name" value="GlnE"/>
    <property type="match status" value="1"/>
</dbReference>
<comment type="catalytic activity">
    <reaction evidence="7">
        <text>[glutamine synthetase]-L-tyrosine + ATP = [glutamine synthetase]-O(4)-(5'-adenylyl)-L-tyrosine + diphosphate</text>
        <dbReference type="Rhea" id="RHEA:18589"/>
        <dbReference type="Rhea" id="RHEA-COMP:10660"/>
        <dbReference type="Rhea" id="RHEA-COMP:10661"/>
        <dbReference type="ChEBI" id="CHEBI:30616"/>
        <dbReference type="ChEBI" id="CHEBI:33019"/>
        <dbReference type="ChEBI" id="CHEBI:46858"/>
        <dbReference type="ChEBI" id="CHEBI:83624"/>
        <dbReference type="EC" id="2.7.7.42"/>
    </reaction>
</comment>
<dbReference type="SUPFAM" id="SSF81301">
    <property type="entry name" value="Nucleotidyltransferase"/>
    <property type="match status" value="2"/>
</dbReference>
<keyword evidence="11" id="KW-1185">Reference proteome</keyword>
<organism evidence="10 11">
    <name type="scientific">Thiocapsa roseopersicina</name>
    <dbReference type="NCBI Taxonomy" id="1058"/>
    <lineage>
        <taxon>Bacteria</taxon>
        <taxon>Pseudomonadati</taxon>
        <taxon>Pseudomonadota</taxon>
        <taxon>Gammaproteobacteria</taxon>
        <taxon>Chromatiales</taxon>
        <taxon>Chromatiaceae</taxon>
        <taxon>Thiocapsa</taxon>
    </lineage>
</organism>
<feature type="domain" description="PII-uridylyltransferase/Glutamine-synthetase adenylyltransferase" evidence="9">
    <location>
        <begin position="306"/>
        <end position="444"/>
    </location>
</feature>
<keyword evidence="10" id="KW-0436">Ligase</keyword>
<evidence type="ECO:0000256" key="3">
    <source>
        <dbReference type="ARBA" id="ARBA00022741"/>
    </source>
</evidence>
<dbReference type="PANTHER" id="PTHR30621">
    <property type="entry name" value="GLUTAMINE SYNTHETASE ADENYLYLTRANSFERASE"/>
    <property type="match status" value="1"/>
</dbReference>
<dbReference type="Gene3D" id="1.20.120.1510">
    <property type="match status" value="1"/>
</dbReference>
<feature type="domain" description="PII-uridylyltransferase/Glutamine-synthetase adenylyltransferase" evidence="9">
    <location>
        <begin position="832"/>
        <end position="919"/>
    </location>
</feature>
<dbReference type="GO" id="GO:0000287">
    <property type="term" value="F:magnesium ion binding"/>
    <property type="evidence" value="ECO:0007669"/>
    <property type="project" value="UniProtKB-UniRule"/>
</dbReference>
<dbReference type="EC" id="2.7.7.89" evidence="7"/>
<protein>
    <recommendedName>
        <fullName evidence="7">Bifunctional glutamine synthetase adenylyltransferase/adenylyl-removing enzyme</fullName>
    </recommendedName>
    <alternativeName>
        <fullName evidence="7">ATP:glutamine synthetase adenylyltransferase</fullName>
    </alternativeName>
    <alternativeName>
        <fullName evidence="7">ATase</fullName>
    </alternativeName>
    <domain>
        <recommendedName>
            <fullName evidence="7">Glutamine synthetase adenylyl-L-tyrosine phosphorylase</fullName>
            <ecNumber evidence="7">2.7.7.89</ecNumber>
        </recommendedName>
        <alternativeName>
            <fullName evidence="7">Adenylyl removase</fullName>
            <shortName evidence="7">AR</shortName>
            <shortName evidence="7">AT-N</shortName>
        </alternativeName>
    </domain>
    <domain>
        <recommendedName>
            <fullName evidence="7">Glutamine synthetase adenylyl transferase</fullName>
            <ecNumber evidence="7">2.7.7.42</ecNumber>
        </recommendedName>
        <alternativeName>
            <fullName evidence="7">Adenylyl transferase</fullName>
            <shortName evidence="7">AT</shortName>
            <shortName evidence="7">AT-C</shortName>
        </alternativeName>
    </domain>
</protein>
<proteinExistence type="inferred from homology"/>
<reference evidence="11" key="1">
    <citation type="submission" date="2016-10" db="EMBL/GenBank/DDBJ databases">
        <authorList>
            <person name="Varghese N."/>
            <person name="Submissions S."/>
        </authorList>
    </citation>
    <scope>NUCLEOTIDE SEQUENCE [LARGE SCALE GENOMIC DNA]</scope>
    <source>
        <strain evidence="11">DSM 217</strain>
    </source>
</reference>
<dbReference type="Pfam" id="PF08335">
    <property type="entry name" value="GlnD_UR_UTase"/>
    <property type="match status" value="2"/>
</dbReference>
<dbReference type="InterPro" id="IPR023057">
    <property type="entry name" value="GlnE"/>
</dbReference>
<evidence type="ECO:0000256" key="7">
    <source>
        <dbReference type="HAMAP-Rule" id="MF_00802"/>
    </source>
</evidence>
<evidence type="ECO:0000313" key="10">
    <source>
        <dbReference type="EMBL" id="SDX16121.1"/>
    </source>
</evidence>
<feature type="domain" description="Glutamate-ammonia ligase adenylyltransferase repeated" evidence="8">
    <location>
        <begin position="41"/>
        <end position="279"/>
    </location>
</feature>
<dbReference type="InterPro" id="IPR043519">
    <property type="entry name" value="NT_sf"/>
</dbReference>
<dbReference type="FunFam" id="3.30.460.10:FF:000009">
    <property type="entry name" value="Bifunctional glutamine synthetase adenylyltransferase/adenylyl-removing enzyme"/>
    <property type="match status" value="2"/>
</dbReference>
<keyword evidence="6 7" id="KW-0511">Multifunctional enzyme</keyword>
<dbReference type="GO" id="GO:0008882">
    <property type="term" value="F:[glutamate-ammonia-ligase] adenylyltransferase activity"/>
    <property type="evidence" value="ECO:0007669"/>
    <property type="project" value="UniProtKB-UniRule"/>
</dbReference>
<comment type="function">
    <text evidence="7">Involved in the regulation of glutamine synthetase GlnA, a key enzyme in the process to assimilate ammonia. When cellular nitrogen levels are high, the C-terminal adenylyl transferase (AT) inactivates GlnA by covalent transfer of an adenylyl group from ATP to specific tyrosine residue of GlnA, thus reducing its activity. Conversely, when nitrogen levels are low, the N-terminal adenylyl removase (AR) activates GlnA by removing the adenylyl group by phosphorolysis, increasing its activity. The regulatory region of GlnE binds the signal transduction protein PII (GlnB) which indicates the nitrogen status of the cell.</text>
</comment>
<evidence type="ECO:0000313" key="11">
    <source>
        <dbReference type="Proteomes" id="UP000198816"/>
    </source>
</evidence>
<dbReference type="Proteomes" id="UP000198816">
    <property type="component" value="Unassembled WGS sequence"/>
</dbReference>
<dbReference type="NCBIfam" id="NF008292">
    <property type="entry name" value="PRK11072.1"/>
    <property type="match status" value="1"/>
</dbReference>
<comment type="similarity">
    <text evidence="7">Belongs to the GlnE family.</text>
</comment>
<dbReference type="GO" id="GO:0005829">
    <property type="term" value="C:cytosol"/>
    <property type="evidence" value="ECO:0007669"/>
    <property type="project" value="TreeGrafter"/>
</dbReference>
<accession>A0A1H2ZFF1</accession>
<dbReference type="InterPro" id="IPR005190">
    <property type="entry name" value="GlnE_rpt_dom"/>
</dbReference>
<feature type="region of interest" description="Adenylyl transferase" evidence="7">
    <location>
        <begin position="460"/>
        <end position="954"/>
    </location>
</feature>
<keyword evidence="2 7" id="KW-0548">Nucleotidyltransferase</keyword>
<dbReference type="GO" id="GO:0016874">
    <property type="term" value="F:ligase activity"/>
    <property type="evidence" value="ECO:0007669"/>
    <property type="project" value="UniProtKB-KW"/>
</dbReference>
<comment type="cofactor">
    <cofactor evidence="7">
        <name>Mg(2+)</name>
        <dbReference type="ChEBI" id="CHEBI:18420"/>
    </cofactor>
</comment>
<dbReference type="STRING" id="1058.SAMN05421783_115112"/>
<dbReference type="InterPro" id="IPR013546">
    <property type="entry name" value="PII_UdlTrfase/GS_AdlTrfase"/>
</dbReference>
<dbReference type="Gene3D" id="1.20.120.330">
    <property type="entry name" value="Nucleotidyltransferases domain 2"/>
    <property type="match status" value="2"/>
</dbReference>
<keyword evidence="3 7" id="KW-0547">Nucleotide-binding</keyword>
<gene>
    <name evidence="7" type="primary">glnE</name>
    <name evidence="10" type="ORF">SAMN05421783_115112</name>
</gene>
<dbReference type="OrthoDB" id="9759366at2"/>
<dbReference type="GO" id="GO:0005524">
    <property type="term" value="F:ATP binding"/>
    <property type="evidence" value="ECO:0007669"/>
    <property type="project" value="UniProtKB-UniRule"/>
</dbReference>
<sequence length="954" mass="107408">MDSFRNLDPATEAHWQTWLDWAAEQGVDLPDAPAFAEARARVWEASDYVAVSVARHPEVLPDLIASGALEQPHDAVALASSLDAALAETTDEPALQQALRRFRRREMIRIIWRDIAGWAELAETLEHLTELADLCIRGALDRLHAWTCTELGTPRDAAGRALRLTVLGMGKLGARELNLSSDIDLIFAFAANGETEGGPRALTNEQFFIKLGQRLAQALGSQTVDGFVFRVDTRLRPFGESGPLAMSFNALEDYYQTQAREWERYAMIKARVVAGDPDDARELMAMLRPFVYRRYLDFGAIESLRDLKRMIAKELHRRGMDANIKLGPGGIREIEFIGQAFQLIRGGHDADLQIRPIREVLALLAQKQLMPESAVRGLDEAYCFLRLVENRIQAYRDKQTHLLPVDEPGRARLARSMGFADWPAFDAVLVGHRRQVQEQFDQVFAAPEGEELRHEPGLIALWHGEGEAAHEVSALSEAGFAEPEAVQARLIRFRDAIARKGLTRRGHDRLERLMPMVLRETAASEQPDLAIERVLKVLEAVARRTSYLAMLGEHPVILSQLARLAGMSPWFTDRICRQPLLLDELIDTRRLYVPLRRADLEAELDALLLHVDADDLEQQMERLRQFAQGNMLRVAAADLTEVIPLMVVSDYLTEIAEVSIRRVLRLAFDHLAQRHGRPTEILGGETGFLVLGYGKLGGIELGYGSDLDLVFIHGTESQTAMTDGAKEISNEQFFMRLGQRMIHMMTTQTPSGVLYEIDMRLRPDGNRGLLVRSLAAFDAYQSNAAWTWEHQALIRARPVAGDPQLAARFGALRREIIRRERDPEQLRKDVREMRAKMRANLDKTGGGRFDLKQGPGGIADIEFMVQYAVLRWASEHPALADWTDNVRLLETLGRLDLLPGRAAEDLTAAYKTLRAAYHRSALQEQPKTVADARLLPERERVQSLWHTLMDEPSS</sequence>
<dbReference type="EC" id="2.7.7.42" evidence="7"/>
<dbReference type="PANTHER" id="PTHR30621:SF0">
    <property type="entry name" value="BIFUNCTIONAL GLUTAMINE SYNTHETASE ADENYLYLTRANSFERASE_ADENYLYL-REMOVING ENZYME"/>
    <property type="match status" value="1"/>
</dbReference>
<dbReference type="AlphaFoldDB" id="A0A1H2ZFF1"/>
<dbReference type="RefSeq" id="WP_093034322.1">
    <property type="nucleotide sequence ID" value="NZ_FNNZ01000015.1"/>
</dbReference>